<dbReference type="Proteomes" id="UP000182826">
    <property type="component" value="Unassembled WGS sequence"/>
</dbReference>
<evidence type="ECO:0000313" key="2">
    <source>
        <dbReference type="Proteomes" id="UP000182826"/>
    </source>
</evidence>
<keyword evidence="2" id="KW-1185">Reference proteome</keyword>
<dbReference type="OrthoDB" id="307209at2"/>
<evidence type="ECO:0000313" key="1">
    <source>
        <dbReference type="EMBL" id="OIV40356.1"/>
    </source>
</evidence>
<gene>
    <name evidence="1" type="ORF">BKM63_20685</name>
</gene>
<dbReference type="AlphaFoldDB" id="A0A1J7CFN4"/>
<reference evidence="1 2" key="1">
    <citation type="submission" date="2016-10" db="EMBL/GenBank/DDBJ databases">
        <title>Draft Genome Sequence of Rhizobacteria Flavobacterium johnsoniae CI04.</title>
        <authorList>
            <person name="Bravo J.I."/>
            <person name="Lozano G.L."/>
            <person name="Handelsman J."/>
        </authorList>
    </citation>
    <scope>NUCLEOTIDE SEQUENCE [LARGE SCALE GENOMIC DNA]</scope>
    <source>
        <strain evidence="1 2">CI04</strain>
    </source>
</reference>
<protein>
    <submittedName>
        <fullName evidence="1">Uncharacterized protein</fullName>
    </submittedName>
</protein>
<accession>A0A1J7CFN4</accession>
<dbReference type="EMBL" id="MLFK01000010">
    <property type="protein sequence ID" value="OIV40356.1"/>
    <property type="molecule type" value="Genomic_DNA"/>
</dbReference>
<name>A0A1J7CFN4_FLAJO</name>
<comment type="caution">
    <text evidence="1">The sequence shown here is derived from an EMBL/GenBank/DDBJ whole genome shotgun (WGS) entry which is preliminary data.</text>
</comment>
<dbReference type="RefSeq" id="WP_071638480.1">
    <property type="nucleotide sequence ID" value="NZ_MLFK01000010.1"/>
</dbReference>
<sequence>MIKFTEENKSYNSLAIIETYFFYENEDLTNFFYSEIKSVNNFIIAEITKNQYSNKIGFYQFLGDKNKYIKIYILPKTVSVSTYSNKEDLTALFNNYFKEYLRLKKKYHNYKGYKEVKDNILDVDLINASNIEEYLVKKYRRSLVEIINFFKKHNKEIIIRNDFYSQDISSAIDIKKNIIEINKSKIHQNENIVINYSKIAEITLGSIKLFSNFKVPFFDNSKIGYEVKTLNSILKKAIKNRYIYNQNNTSRAKIYKSLNSKIFNKSSKLVYLKNNLLFLLGWESDNSKIKINDIDSLWFSTDYMYELCVLEYLENLKAAVPINLLPKSGKDYNIMIDGEIHGNIKSIPDFIVETEDTIYIIDAKWKIIYNINSVSFMDILKANRDLIVHNKNSKKIKIIIFYPLIHLEKIIYSGKEITYDYDQSPIFRMKELQLFDGSNISIDNYEWM</sequence>
<proteinExistence type="predicted"/>
<organism evidence="1 2">
    <name type="scientific">Flavobacterium johnsoniae</name>
    <name type="common">Cytophaga johnsonae</name>
    <dbReference type="NCBI Taxonomy" id="986"/>
    <lineage>
        <taxon>Bacteria</taxon>
        <taxon>Pseudomonadati</taxon>
        <taxon>Bacteroidota</taxon>
        <taxon>Flavobacteriia</taxon>
        <taxon>Flavobacteriales</taxon>
        <taxon>Flavobacteriaceae</taxon>
        <taxon>Flavobacterium</taxon>
    </lineage>
</organism>